<dbReference type="Proteomes" id="UP000663879">
    <property type="component" value="Unassembled WGS sequence"/>
</dbReference>
<sequence length="505" mass="58386">MRIENNLYDKSLQIDDINLRQDCQNLLKSLKSTNKLLIESLSKNNENEQHKSRDQSKTVTFSDYLRTFKQKSPRSFSNEPRFSENAKFKSILKKNSNTSLNSNLNDEFTKSTVSISSRDDDSLSKVRSLSNIYADLDLEDNFEEKIKYIIKYTDLNNDSKFINKKSMIDYISKKRQKYLAHDYGDDDRLINSSTKSEKVNQNTRFQNQNSKTKKRSKSADCIYSKSTMEKECKKPTISTFKLEKNKKSRDYKKTAKNAKKNKPLLGLDWALDNVTVRKEISTLDKSDDYWKELSEFRNENKRDCISSKGNCFNGSINSVLENESSFFRKQMIGSTEDELVEGINHKCIHSYTLNDRLFPVPVYKDKNGQSLCPVCKSTQKEANSISPQFFKISIPKSKVIDTISIEQKKTSSKNPEDTLSLAENCASGQNNHLLLKNAKTSKCIDLKSSTNNKDKPRKLTLEELRQIQSNRDPATSTLYSKANAMRFDLEDLHQKRLRELMPRFN</sequence>
<dbReference type="GO" id="GO:0030336">
    <property type="term" value="P:negative regulation of cell migration"/>
    <property type="evidence" value="ECO:0007669"/>
    <property type="project" value="InterPro"/>
</dbReference>
<reference evidence="2" key="1">
    <citation type="submission" date="2021-02" db="EMBL/GenBank/DDBJ databases">
        <authorList>
            <person name="Nowell W R."/>
        </authorList>
    </citation>
    <scope>NUCLEOTIDE SEQUENCE</scope>
    <source>
        <strain evidence="2">Ploen Becks lab</strain>
    </source>
</reference>
<evidence type="ECO:0000313" key="3">
    <source>
        <dbReference type="Proteomes" id="UP000663879"/>
    </source>
</evidence>
<feature type="region of interest" description="Disordered" evidence="1">
    <location>
        <begin position="190"/>
        <end position="217"/>
    </location>
</feature>
<dbReference type="PANTHER" id="PTHR34831:SF1">
    <property type="entry name" value="MIGRATION AND INVASION-INHIBITORY PROTEIN"/>
    <property type="match status" value="1"/>
</dbReference>
<dbReference type="InterPro" id="IPR031466">
    <property type="entry name" value="MIIP"/>
</dbReference>
<dbReference type="GO" id="GO:0010972">
    <property type="term" value="P:negative regulation of G2/M transition of mitotic cell cycle"/>
    <property type="evidence" value="ECO:0007669"/>
    <property type="project" value="InterPro"/>
</dbReference>
<feature type="compositionally biased region" description="Polar residues" evidence="1">
    <location>
        <begin position="190"/>
        <end position="210"/>
    </location>
</feature>
<gene>
    <name evidence="2" type="ORF">OXX778_LOCUS5491</name>
</gene>
<dbReference type="AlphaFoldDB" id="A0A813RJ00"/>
<dbReference type="Pfam" id="PF15734">
    <property type="entry name" value="MIIP"/>
    <property type="match status" value="1"/>
</dbReference>
<dbReference type="EMBL" id="CAJNOC010000601">
    <property type="protein sequence ID" value="CAF0781548.1"/>
    <property type="molecule type" value="Genomic_DNA"/>
</dbReference>
<comment type="caution">
    <text evidence="2">The sequence shown here is derived from an EMBL/GenBank/DDBJ whole genome shotgun (WGS) entry which is preliminary data.</text>
</comment>
<accession>A0A813RJ00</accession>
<evidence type="ECO:0000313" key="2">
    <source>
        <dbReference type="EMBL" id="CAF0781548.1"/>
    </source>
</evidence>
<evidence type="ECO:0000256" key="1">
    <source>
        <dbReference type="SAM" id="MobiDB-lite"/>
    </source>
</evidence>
<protein>
    <submittedName>
        <fullName evidence="2">Uncharacterized protein</fullName>
    </submittedName>
</protein>
<organism evidence="2 3">
    <name type="scientific">Brachionus calyciflorus</name>
    <dbReference type="NCBI Taxonomy" id="104777"/>
    <lineage>
        <taxon>Eukaryota</taxon>
        <taxon>Metazoa</taxon>
        <taxon>Spiralia</taxon>
        <taxon>Gnathifera</taxon>
        <taxon>Rotifera</taxon>
        <taxon>Eurotatoria</taxon>
        <taxon>Monogononta</taxon>
        <taxon>Pseudotrocha</taxon>
        <taxon>Ploima</taxon>
        <taxon>Brachionidae</taxon>
        <taxon>Brachionus</taxon>
    </lineage>
</organism>
<name>A0A813RJ00_9BILA</name>
<proteinExistence type="predicted"/>
<dbReference type="OrthoDB" id="10002384at2759"/>
<keyword evidence="3" id="KW-1185">Reference proteome</keyword>
<dbReference type="PANTHER" id="PTHR34831">
    <property type="entry name" value="MIGRATION AND INVASION-INHIBITORY PROTEIN"/>
    <property type="match status" value="1"/>
</dbReference>